<evidence type="ECO:0000256" key="3">
    <source>
        <dbReference type="ARBA" id="ARBA00022989"/>
    </source>
</evidence>
<feature type="transmembrane region" description="Helical" evidence="5">
    <location>
        <begin position="141"/>
        <end position="159"/>
    </location>
</feature>
<keyword evidence="7" id="KW-0436">Ligase</keyword>
<feature type="transmembrane region" description="Helical" evidence="5">
    <location>
        <begin position="252"/>
        <end position="270"/>
    </location>
</feature>
<name>A0AAE6I9X1_CLOSG</name>
<feature type="transmembrane region" description="Helical" evidence="5">
    <location>
        <begin position="471"/>
        <end position="487"/>
    </location>
</feature>
<dbReference type="PANTHER" id="PTHR37422">
    <property type="entry name" value="TEICHURONIC ACID BIOSYNTHESIS PROTEIN TUAE"/>
    <property type="match status" value="1"/>
</dbReference>
<organism evidence="7 8">
    <name type="scientific">Clostridium sporogenes</name>
    <dbReference type="NCBI Taxonomy" id="1509"/>
    <lineage>
        <taxon>Bacteria</taxon>
        <taxon>Bacillati</taxon>
        <taxon>Bacillota</taxon>
        <taxon>Clostridia</taxon>
        <taxon>Eubacteriales</taxon>
        <taxon>Clostridiaceae</taxon>
        <taxon>Clostridium</taxon>
    </lineage>
</organism>
<evidence type="ECO:0000313" key="8">
    <source>
        <dbReference type="Proteomes" id="UP000962161"/>
    </source>
</evidence>
<feature type="transmembrane region" description="Helical" evidence="5">
    <location>
        <begin position="277"/>
        <end position="292"/>
    </location>
</feature>
<protein>
    <submittedName>
        <fullName evidence="7">O-antigen ligase domain-containing protein</fullName>
    </submittedName>
</protein>
<feature type="transmembrane region" description="Helical" evidence="5">
    <location>
        <begin position="31"/>
        <end position="51"/>
    </location>
</feature>
<sequence length="515" mass="61078">MFQKNNYYKINKFIYSNKMQRVRRLVMNTKVYDQSKLMFIILSVLVLLNFFIFPDRIFIQIFTVVYLFIIYKKFAKNNKDFLYYSTLLLAIINFSMEIPLTRRYSIYYFYVTLFIYMMGLIVYCVKNRKNIDIKKLFKNPYISFLMIFILYMIFTMFIAESKKLAIKYIYNFFIMVSLAIMICFHNKSEKNLELTLKFLKYLFGGILFLGILEICGISYGIRNHFVEWDPMAAQIEYVKHIPVTFFYNPNNYAVFLVLGMAALAISFLFSDNKKDKMIYASLYFIAQINLIFTRSRTAWISIFLIILFCMGFYMLKFKNNKRKILQLTQIFSVTVLVFVAISCIPSMKPYYGKFSTSKFFNFKKQDTAIEQPPIAIGKKGSDNQRITLMYDVVHGVFYEKHYFGFGPGNIEKHVEKMNNTFGVFNVHSLWFEILGNFGILFFLYYTYIYLHIIIKNLVLHSRERQSQNPKLLLFACLMFGLIFLSFAPSSIMWYTPFWIVIGLSINSINLKSSLK</sequence>
<keyword evidence="2 5" id="KW-0812">Transmembrane</keyword>
<dbReference type="AlphaFoldDB" id="A0AAE6I9X1"/>
<proteinExistence type="predicted"/>
<feature type="transmembrane region" description="Helical" evidence="5">
    <location>
        <begin position="429"/>
        <end position="450"/>
    </location>
</feature>
<reference evidence="7" key="1">
    <citation type="submission" date="2017-07" db="EMBL/GenBank/DDBJ databases">
        <title>Genome sequencing of BoNT-producing clostridia.</title>
        <authorList>
            <person name="Williamson C."/>
        </authorList>
    </citation>
    <scope>NUCLEOTIDE SEQUENCE</scope>
    <source>
        <strain evidence="7">AM553</strain>
    </source>
</reference>
<feature type="transmembrane region" description="Helical" evidence="5">
    <location>
        <begin position="327"/>
        <end position="347"/>
    </location>
</feature>
<evidence type="ECO:0000256" key="1">
    <source>
        <dbReference type="ARBA" id="ARBA00004141"/>
    </source>
</evidence>
<dbReference type="PANTHER" id="PTHR37422:SF23">
    <property type="entry name" value="TEICHURONIC ACID BIOSYNTHESIS PROTEIN TUAE"/>
    <property type="match status" value="1"/>
</dbReference>
<evidence type="ECO:0000313" key="7">
    <source>
        <dbReference type="EMBL" id="QDY33778.1"/>
    </source>
</evidence>
<feature type="transmembrane region" description="Helical" evidence="5">
    <location>
        <begin position="81"/>
        <end position="100"/>
    </location>
</feature>
<feature type="transmembrane region" description="Helical" evidence="5">
    <location>
        <begin position="198"/>
        <end position="221"/>
    </location>
</feature>
<feature type="domain" description="O-antigen ligase-related" evidence="6">
    <location>
        <begin position="284"/>
        <end position="444"/>
    </location>
</feature>
<evidence type="ECO:0000256" key="5">
    <source>
        <dbReference type="SAM" id="Phobius"/>
    </source>
</evidence>
<keyword evidence="3 5" id="KW-1133">Transmembrane helix</keyword>
<gene>
    <name evidence="7" type="ORF">CGS26_15975</name>
</gene>
<dbReference type="Proteomes" id="UP000962161">
    <property type="component" value="Chromosome"/>
</dbReference>
<dbReference type="InterPro" id="IPR007016">
    <property type="entry name" value="O-antigen_ligase-rel_domated"/>
</dbReference>
<evidence type="ECO:0000259" key="6">
    <source>
        <dbReference type="Pfam" id="PF04932"/>
    </source>
</evidence>
<dbReference type="InterPro" id="IPR051533">
    <property type="entry name" value="WaaL-like"/>
</dbReference>
<dbReference type="Pfam" id="PF04932">
    <property type="entry name" value="Wzy_C"/>
    <property type="match status" value="1"/>
</dbReference>
<dbReference type="GO" id="GO:0016874">
    <property type="term" value="F:ligase activity"/>
    <property type="evidence" value="ECO:0007669"/>
    <property type="project" value="UniProtKB-KW"/>
</dbReference>
<feature type="transmembrane region" description="Helical" evidence="5">
    <location>
        <begin position="298"/>
        <end position="315"/>
    </location>
</feature>
<evidence type="ECO:0000256" key="2">
    <source>
        <dbReference type="ARBA" id="ARBA00022692"/>
    </source>
</evidence>
<dbReference type="GO" id="GO:0016020">
    <property type="term" value="C:membrane"/>
    <property type="evidence" value="ECO:0007669"/>
    <property type="project" value="UniProtKB-SubCell"/>
</dbReference>
<keyword evidence="4 5" id="KW-0472">Membrane</keyword>
<dbReference type="EMBL" id="CP022405">
    <property type="protein sequence ID" value="QDY33778.1"/>
    <property type="molecule type" value="Genomic_DNA"/>
</dbReference>
<accession>A0AAE6I9X1</accession>
<feature type="transmembrane region" description="Helical" evidence="5">
    <location>
        <begin position="57"/>
        <end position="74"/>
    </location>
</feature>
<feature type="transmembrane region" description="Helical" evidence="5">
    <location>
        <begin position="165"/>
        <end position="186"/>
    </location>
</feature>
<evidence type="ECO:0000256" key="4">
    <source>
        <dbReference type="ARBA" id="ARBA00023136"/>
    </source>
</evidence>
<comment type="subcellular location">
    <subcellularLocation>
        <location evidence="1">Membrane</location>
        <topology evidence="1">Multi-pass membrane protein</topology>
    </subcellularLocation>
</comment>
<feature type="transmembrane region" description="Helical" evidence="5">
    <location>
        <begin position="106"/>
        <end position="125"/>
    </location>
</feature>